<evidence type="ECO:0000313" key="2">
    <source>
        <dbReference type="EMBL" id="QJD88257.1"/>
    </source>
</evidence>
<dbReference type="Proteomes" id="UP000502248">
    <property type="component" value="Chromosome"/>
</dbReference>
<dbReference type="Pfam" id="PF12760">
    <property type="entry name" value="Zn_ribbon_IS1595"/>
    <property type="match status" value="1"/>
</dbReference>
<feature type="domain" description="Transposase zinc-ribbon" evidence="1">
    <location>
        <begin position="18"/>
        <end position="63"/>
    </location>
</feature>
<dbReference type="EMBL" id="CP051680">
    <property type="protein sequence ID" value="QJD88257.1"/>
    <property type="molecule type" value="Genomic_DNA"/>
</dbReference>
<name>A0A7Z2VS12_9BACL</name>
<accession>A0A7Z2VS12</accession>
<evidence type="ECO:0000313" key="3">
    <source>
        <dbReference type="Proteomes" id="UP000502248"/>
    </source>
</evidence>
<sequence>MKLATEAFNAFCARYDKEEDCIDALFHAKWPDGFRCPHCHCPQAYVISTRKLPLYECRSCKAQTSLIAGTIMEGSRTPLRRWFQAIHLHARPRSVNALELSNLIKVTYKTAWLICHKIRHAMSQADSEVLLTGVVRISDAICYKRLTSTFELHKQEQPVLIGTSDDLEGNIGFIKIKHQSKLTLRDKYDCPDPRPFVAKHVNPESAENVILTRRYGKTMNKTLVWESFYLSSWLGRVFRGIGPKHLQVYMDQYCYQSNHHSNTRFASLLLDSARFLTITYPALTGRSNTQRSLQRSRVTRRSKQAV</sequence>
<dbReference type="KEGG" id="cheb:HH215_20325"/>
<reference evidence="2 3" key="1">
    <citation type="submission" date="2020-04" db="EMBL/GenBank/DDBJ databases">
        <title>Genome sequencing of novel species.</title>
        <authorList>
            <person name="Heo J."/>
            <person name="Kim S.-J."/>
            <person name="Kim J.-S."/>
            <person name="Hong S.-B."/>
            <person name="Kwon S.-W."/>
        </authorList>
    </citation>
    <scope>NUCLEOTIDE SEQUENCE [LARGE SCALE GENOMIC DNA]</scope>
    <source>
        <strain evidence="2 3">MFER-1</strain>
    </source>
</reference>
<evidence type="ECO:0000259" key="1">
    <source>
        <dbReference type="Pfam" id="PF12760"/>
    </source>
</evidence>
<dbReference type="InterPro" id="IPR024442">
    <property type="entry name" value="Transposase_Zn_ribbon"/>
</dbReference>
<proteinExistence type="predicted"/>
<dbReference type="AlphaFoldDB" id="A0A7Z2VS12"/>
<organism evidence="2 3">
    <name type="scientific">Cohnella herbarum</name>
    <dbReference type="NCBI Taxonomy" id="2728023"/>
    <lineage>
        <taxon>Bacteria</taxon>
        <taxon>Bacillati</taxon>
        <taxon>Bacillota</taxon>
        <taxon>Bacilli</taxon>
        <taxon>Bacillales</taxon>
        <taxon>Paenibacillaceae</taxon>
        <taxon>Cohnella</taxon>
    </lineage>
</organism>
<protein>
    <submittedName>
        <fullName evidence="2">Transposase</fullName>
    </submittedName>
</protein>
<keyword evidence="3" id="KW-1185">Reference proteome</keyword>
<gene>
    <name evidence="2" type="ORF">HH215_20325</name>
</gene>